<dbReference type="EMBL" id="UYRX01001460">
    <property type="protein sequence ID" value="VDM91322.1"/>
    <property type="molecule type" value="Genomic_DNA"/>
</dbReference>
<sequence>MHRKILLEMKKHKKKEPYRSMSADFDFKRDKKEEDISVCLQEGMNMNEPLATRGIPIPQHSSPTVHVQPTSNSSKDGTVLRREVVIYDARDPRHLRQLTNVSVLNKTKM</sequence>
<keyword evidence="3" id="KW-1185">Reference proteome</keyword>
<feature type="region of interest" description="Disordered" evidence="1">
    <location>
        <begin position="58"/>
        <end position="78"/>
    </location>
</feature>
<accession>A0A3P7K1I2</accession>
<evidence type="ECO:0000313" key="2">
    <source>
        <dbReference type="EMBL" id="VDM91322.1"/>
    </source>
</evidence>
<dbReference type="Proteomes" id="UP000277928">
    <property type="component" value="Unassembled WGS sequence"/>
</dbReference>
<evidence type="ECO:0000313" key="3">
    <source>
        <dbReference type="Proteomes" id="UP000277928"/>
    </source>
</evidence>
<gene>
    <name evidence="2" type="ORF">NLS_LOCUS9258</name>
</gene>
<reference evidence="2 3" key="1">
    <citation type="submission" date="2018-08" db="EMBL/GenBank/DDBJ databases">
        <authorList>
            <person name="Laetsch R D."/>
            <person name="Stevens L."/>
            <person name="Kumar S."/>
            <person name="Blaxter L. M."/>
        </authorList>
    </citation>
    <scope>NUCLEOTIDE SEQUENCE [LARGE SCALE GENOMIC DNA]</scope>
</reference>
<protein>
    <submittedName>
        <fullName evidence="2">Uncharacterized protein</fullName>
    </submittedName>
</protein>
<proteinExistence type="predicted"/>
<organism evidence="2 3">
    <name type="scientific">Litomosoides sigmodontis</name>
    <name type="common">Filarial nematode worm</name>
    <dbReference type="NCBI Taxonomy" id="42156"/>
    <lineage>
        <taxon>Eukaryota</taxon>
        <taxon>Metazoa</taxon>
        <taxon>Ecdysozoa</taxon>
        <taxon>Nematoda</taxon>
        <taxon>Chromadorea</taxon>
        <taxon>Rhabditida</taxon>
        <taxon>Spirurina</taxon>
        <taxon>Spiruromorpha</taxon>
        <taxon>Filarioidea</taxon>
        <taxon>Onchocercidae</taxon>
        <taxon>Litomosoides</taxon>
    </lineage>
</organism>
<dbReference type="AlphaFoldDB" id="A0A3P7K1I2"/>
<evidence type="ECO:0000256" key="1">
    <source>
        <dbReference type="SAM" id="MobiDB-lite"/>
    </source>
</evidence>
<feature type="compositionally biased region" description="Polar residues" evidence="1">
    <location>
        <begin position="59"/>
        <end position="76"/>
    </location>
</feature>
<name>A0A3P7K1I2_LITSI</name>